<dbReference type="SUPFAM" id="SSF101898">
    <property type="entry name" value="NHL repeat"/>
    <property type="match status" value="1"/>
</dbReference>
<reference evidence="3" key="1">
    <citation type="journal article" date="2019" name="Int. J. Syst. Evol. Microbiol.">
        <title>The Global Catalogue of Microorganisms (GCM) 10K type strain sequencing project: providing services to taxonomists for standard genome sequencing and annotation.</title>
        <authorList>
            <consortium name="The Broad Institute Genomics Platform"/>
            <consortium name="The Broad Institute Genome Sequencing Center for Infectious Disease"/>
            <person name="Wu L."/>
            <person name="Ma J."/>
        </authorList>
    </citation>
    <scope>NUCLEOTIDE SEQUENCE [LARGE SCALE GENOMIC DNA]</scope>
    <source>
        <strain evidence="3">NBRC 102520</strain>
    </source>
</reference>
<dbReference type="Gene3D" id="2.120.10.30">
    <property type="entry name" value="TolB, C-terminal domain"/>
    <property type="match status" value="1"/>
</dbReference>
<gene>
    <name evidence="2" type="ORF">GCM10007857_04630</name>
</gene>
<evidence type="ECO:0000256" key="1">
    <source>
        <dbReference type="ARBA" id="ARBA00022737"/>
    </source>
</evidence>
<keyword evidence="1" id="KW-0677">Repeat</keyword>
<proteinExistence type="predicted"/>
<dbReference type="InterPro" id="IPR011042">
    <property type="entry name" value="6-blade_b-propeller_TolB-like"/>
</dbReference>
<evidence type="ECO:0000313" key="3">
    <source>
        <dbReference type="Proteomes" id="UP001156905"/>
    </source>
</evidence>
<protein>
    <recommendedName>
        <fullName evidence="4">NHL repeat-containing protein</fullName>
    </recommendedName>
</protein>
<name>A0ABQ6AV45_9BRAD</name>
<dbReference type="Pfam" id="PF01436">
    <property type="entry name" value="NHL"/>
    <property type="match status" value="1"/>
</dbReference>
<dbReference type="Proteomes" id="UP001156905">
    <property type="component" value="Unassembled WGS sequence"/>
</dbReference>
<comment type="caution">
    <text evidence="2">The sequence shown here is derived from an EMBL/GenBank/DDBJ whole genome shotgun (WGS) entry which is preliminary data.</text>
</comment>
<accession>A0ABQ6AV45</accession>
<evidence type="ECO:0000313" key="2">
    <source>
        <dbReference type="EMBL" id="GLR83753.1"/>
    </source>
</evidence>
<sequence length="116" mass="12539">MLGQDDFLGVDHNRSTYDPSSSAMSMPYGLAVWDDQLVVCDTANSRLLAFDLDGLAMDGPATGLAAQHGFADKGDNRWRVASRDSLCWPYDASSSGRTLAIADSGNNRILLWEKGP</sequence>
<dbReference type="EMBL" id="BSOW01000002">
    <property type="protein sequence ID" value="GLR83753.1"/>
    <property type="molecule type" value="Genomic_DNA"/>
</dbReference>
<evidence type="ECO:0008006" key="4">
    <source>
        <dbReference type="Google" id="ProtNLM"/>
    </source>
</evidence>
<organism evidence="2 3">
    <name type="scientific">Bradyrhizobium iriomotense</name>
    <dbReference type="NCBI Taxonomy" id="441950"/>
    <lineage>
        <taxon>Bacteria</taxon>
        <taxon>Pseudomonadati</taxon>
        <taxon>Pseudomonadota</taxon>
        <taxon>Alphaproteobacteria</taxon>
        <taxon>Hyphomicrobiales</taxon>
        <taxon>Nitrobacteraceae</taxon>
        <taxon>Bradyrhizobium</taxon>
    </lineage>
</organism>
<keyword evidence="3" id="KW-1185">Reference proteome</keyword>
<dbReference type="InterPro" id="IPR001258">
    <property type="entry name" value="NHL_repeat"/>
</dbReference>